<feature type="non-terminal residue" evidence="2">
    <location>
        <position position="489"/>
    </location>
</feature>
<protein>
    <submittedName>
        <fullName evidence="2">Uncharacterized protein</fullName>
    </submittedName>
</protein>
<feature type="region of interest" description="Disordered" evidence="1">
    <location>
        <begin position="1"/>
        <end position="282"/>
    </location>
</feature>
<keyword evidence="3" id="KW-1185">Reference proteome</keyword>
<name>A0ABU7C7J7_9TELE</name>
<feature type="compositionally biased region" description="Polar residues" evidence="1">
    <location>
        <begin position="417"/>
        <end position="438"/>
    </location>
</feature>
<feature type="compositionally biased region" description="Polar residues" evidence="1">
    <location>
        <begin position="1"/>
        <end position="17"/>
    </location>
</feature>
<evidence type="ECO:0000313" key="2">
    <source>
        <dbReference type="EMBL" id="MED6258921.1"/>
    </source>
</evidence>
<organism evidence="2 3">
    <name type="scientific">Ataeniobius toweri</name>
    <dbReference type="NCBI Taxonomy" id="208326"/>
    <lineage>
        <taxon>Eukaryota</taxon>
        <taxon>Metazoa</taxon>
        <taxon>Chordata</taxon>
        <taxon>Craniata</taxon>
        <taxon>Vertebrata</taxon>
        <taxon>Euteleostomi</taxon>
        <taxon>Actinopterygii</taxon>
        <taxon>Neopterygii</taxon>
        <taxon>Teleostei</taxon>
        <taxon>Neoteleostei</taxon>
        <taxon>Acanthomorphata</taxon>
        <taxon>Ovalentaria</taxon>
        <taxon>Atherinomorphae</taxon>
        <taxon>Cyprinodontiformes</taxon>
        <taxon>Goodeidae</taxon>
        <taxon>Ataeniobius</taxon>
    </lineage>
</organism>
<feature type="compositionally biased region" description="Basic and acidic residues" evidence="1">
    <location>
        <begin position="338"/>
        <end position="351"/>
    </location>
</feature>
<feature type="compositionally biased region" description="Polar residues" evidence="1">
    <location>
        <begin position="127"/>
        <end position="163"/>
    </location>
</feature>
<feature type="compositionally biased region" description="Basic and acidic residues" evidence="1">
    <location>
        <begin position="19"/>
        <end position="29"/>
    </location>
</feature>
<dbReference type="EMBL" id="JAHUTI010081677">
    <property type="protein sequence ID" value="MED6258921.1"/>
    <property type="molecule type" value="Genomic_DNA"/>
</dbReference>
<feature type="region of interest" description="Disordered" evidence="1">
    <location>
        <begin position="315"/>
        <end position="489"/>
    </location>
</feature>
<reference evidence="2 3" key="1">
    <citation type="submission" date="2021-07" db="EMBL/GenBank/DDBJ databases">
        <authorList>
            <person name="Palmer J.M."/>
        </authorList>
    </citation>
    <scope>NUCLEOTIDE SEQUENCE [LARGE SCALE GENOMIC DNA]</scope>
    <source>
        <strain evidence="2 3">AT_MEX2019</strain>
        <tissue evidence="2">Muscle</tissue>
    </source>
</reference>
<accession>A0ABU7C7J7</accession>
<evidence type="ECO:0000313" key="3">
    <source>
        <dbReference type="Proteomes" id="UP001345963"/>
    </source>
</evidence>
<feature type="compositionally biased region" description="Polar residues" evidence="1">
    <location>
        <begin position="315"/>
        <end position="337"/>
    </location>
</feature>
<dbReference type="Proteomes" id="UP001345963">
    <property type="component" value="Unassembled WGS sequence"/>
</dbReference>
<feature type="compositionally biased region" description="Polar residues" evidence="1">
    <location>
        <begin position="75"/>
        <end position="88"/>
    </location>
</feature>
<gene>
    <name evidence="2" type="ORF">ATANTOWER_014378</name>
</gene>
<feature type="compositionally biased region" description="Polar residues" evidence="1">
    <location>
        <begin position="259"/>
        <end position="269"/>
    </location>
</feature>
<comment type="caution">
    <text evidence="2">The sequence shown here is derived from an EMBL/GenBank/DDBJ whole genome shotgun (WGS) entry which is preliminary data.</text>
</comment>
<proteinExistence type="predicted"/>
<feature type="compositionally biased region" description="Polar residues" evidence="1">
    <location>
        <begin position="384"/>
        <end position="396"/>
    </location>
</feature>
<evidence type="ECO:0000256" key="1">
    <source>
        <dbReference type="SAM" id="MobiDB-lite"/>
    </source>
</evidence>
<feature type="compositionally biased region" description="Polar residues" evidence="1">
    <location>
        <begin position="465"/>
        <end position="477"/>
    </location>
</feature>
<feature type="compositionally biased region" description="Basic and acidic residues" evidence="1">
    <location>
        <begin position="478"/>
        <end position="489"/>
    </location>
</feature>
<feature type="compositionally biased region" description="Polar residues" evidence="1">
    <location>
        <begin position="216"/>
        <end position="231"/>
    </location>
</feature>
<feature type="compositionally biased region" description="Basic and acidic residues" evidence="1">
    <location>
        <begin position="40"/>
        <end position="65"/>
    </location>
</feature>
<sequence length="489" mass="53112">MLILSSQYASSSENQPAVTKEENQNKDQDQVVQAEPENQTEIKEQKPVEVTESARIDSDLTRKDITNAVLKDTNETLLSQNQAPSTHETVPIPEVKGTHPEEEEAFPVASEGNGQQCGEETTGPILSVNSSQAPTPSSTNQAEQQTEECTAPETSDQTPQQVPKLSASEEDGDTTVSQDKLILSGKQDDDGNQVNDEHAGCKENQAALSGSYPDEGTTQNTESSPNLCSGTKETDTLTEEQVVDSNPTRDVAPAEDQSDPTVNTPLSPQQRPPESAQEENCMVEDWIVVASQNKEQTCSEETSGSNQSVFITHLSNTSASNTQTEQHTTKPSVSSTVDHSDALLVHGDRPNDTVSRPLPKTVSPLLPTESKFTGSESTKLKANEGNQPEQPTNVENNDVAIAQEKQNVSVKPDENKTPINNNQMISNQDGCQQTQSVETNDRKNVSSVDLSADTERKPKCAEAFQFQSDKTISSQLPRKQEQQPGVREE</sequence>